<proteinExistence type="predicted"/>
<keyword evidence="2" id="KW-0238">DNA-binding</keyword>
<dbReference type="Pfam" id="PF03869">
    <property type="entry name" value="Arc"/>
    <property type="match status" value="1"/>
</dbReference>
<dbReference type="SUPFAM" id="SSF47598">
    <property type="entry name" value="Ribbon-helix-helix"/>
    <property type="match status" value="1"/>
</dbReference>
<dbReference type="RefSeq" id="WP_017337690.1">
    <property type="nucleotide sequence ID" value="NZ_CP093428.1"/>
</dbReference>
<evidence type="ECO:0000313" key="2">
    <source>
        <dbReference type="EMBL" id="WGK92564.1"/>
    </source>
</evidence>
<dbReference type="EMBL" id="CP093428">
    <property type="protein sequence ID" value="WGK92564.1"/>
    <property type="molecule type" value="Genomic_DNA"/>
</dbReference>
<dbReference type="Gene3D" id="1.10.1220.10">
    <property type="entry name" value="Met repressor-like"/>
    <property type="match status" value="1"/>
</dbReference>
<evidence type="ECO:0000259" key="1">
    <source>
        <dbReference type="Pfam" id="PF03869"/>
    </source>
</evidence>
<evidence type="ECO:0000313" key="3">
    <source>
        <dbReference type="Proteomes" id="UP001243713"/>
    </source>
</evidence>
<dbReference type="GO" id="GO:0003677">
    <property type="term" value="F:DNA binding"/>
    <property type="evidence" value="ECO:0007669"/>
    <property type="project" value="UniProtKB-KW"/>
</dbReference>
<feature type="domain" description="Arc-like DNA binding" evidence="1">
    <location>
        <begin position="10"/>
        <end position="46"/>
    </location>
</feature>
<name>A0ABY8MZV8_9PSED</name>
<gene>
    <name evidence="2" type="ORF">MOQ58_10385</name>
</gene>
<dbReference type="InterPro" id="IPR013321">
    <property type="entry name" value="Arc_rbn_hlx_hlx"/>
</dbReference>
<accession>A0ABY8MZV8</accession>
<sequence length="54" mass="6432">MKQEKRPLLIRLPAQIREWLDAKSEENGRSANGEVVFRLRKMMEQELVHENQQA</sequence>
<dbReference type="InterPro" id="IPR005569">
    <property type="entry name" value="Arc_DNA-bd_dom"/>
</dbReference>
<dbReference type="Proteomes" id="UP001243713">
    <property type="component" value="Chromosome"/>
</dbReference>
<organism evidence="2 3">
    <name type="scientific">Pseudomonas migulae</name>
    <dbReference type="NCBI Taxonomy" id="78543"/>
    <lineage>
        <taxon>Bacteria</taxon>
        <taxon>Pseudomonadati</taxon>
        <taxon>Pseudomonadota</taxon>
        <taxon>Gammaproteobacteria</taxon>
        <taxon>Pseudomonadales</taxon>
        <taxon>Pseudomonadaceae</taxon>
        <taxon>Pseudomonas</taxon>
    </lineage>
</organism>
<dbReference type="InterPro" id="IPR010985">
    <property type="entry name" value="Ribbon_hlx_hlx"/>
</dbReference>
<protein>
    <submittedName>
        <fullName evidence="2">Arc family DNA-binding protein</fullName>
    </submittedName>
</protein>
<keyword evidence="3" id="KW-1185">Reference proteome</keyword>
<reference evidence="2 3" key="1">
    <citation type="submission" date="2022-03" db="EMBL/GenBank/DDBJ databases">
        <title>Plant growth promoting endophytes with ACC deaminase activity.</title>
        <authorList>
            <person name="Charles T."/>
            <person name="Van Dyk A."/>
            <person name="Cheng J."/>
            <person name="Heil J."/>
        </authorList>
    </citation>
    <scope>NUCLEOTIDE SEQUENCE [LARGE SCALE GENOMIC DNA]</scope>
    <source>
        <strain evidence="2 3">8R6</strain>
    </source>
</reference>